<evidence type="ECO:0000313" key="1">
    <source>
        <dbReference type="EMBL" id="CDY72372.1"/>
    </source>
</evidence>
<dbReference type="OMA" id="ICFFVAH"/>
<name>A0A078K3B1_BRANA</name>
<reference evidence="1" key="2">
    <citation type="submission" date="2014-06" db="EMBL/GenBank/DDBJ databases">
        <authorList>
            <person name="Genoscope - CEA"/>
        </authorList>
    </citation>
    <scope>NUCLEOTIDE SEQUENCE</scope>
</reference>
<dbReference type="PANTHER" id="PTHR34954:SF4">
    <property type="entry name" value="PROTEIN TRIGALACTOSYLDIACYLGLYCEROL 4, CHLOROPLASTIC"/>
    <property type="match status" value="1"/>
</dbReference>
<dbReference type="GO" id="GO:0034196">
    <property type="term" value="P:acylglycerol transport"/>
    <property type="evidence" value="ECO:0007669"/>
    <property type="project" value="InterPro"/>
</dbReference>
<reference evidence="1" key="1">
    <citation type="journal article" date="2014" name="Science">
        <title>Plant genetics. Early allopolyploid evolution in the post-Neolithic Brassica napus oilseed genome.</title>
        <authorList>
            <person name="Chalhoub B."/>
            <person name="Denoeud F."/>
            <person name="Liu S."/>
            <person name="Parkin I.A."/>
            <person name="Tang H."/>
            <person name="Wang X."/>
            <person name="Chiquet J."/>
            <person name="Belcram H."/>
            <person name="Tong C."/>
            <person name="Samans B."/>
            <person name="Correa M."/>
            <person name="Da Silva C."/>
            <person name="Just J."/>
            <person name="Falentin C."/>
            <person name="Koh C.S."/>
            <person name="Le Clainche I."/>
            <person name="Bernard M."/>
            <person name="Bento P."/>
            <person name="Noel B."/>
            <person name="Labadie K."/>
            <person name="Alberti A."/>
            <person name="Charles M."/>
            <person name="Arnaud D."/>
            <person name="Guo H."/>
            <person name="Daviaud C."/>
            <person name="Alamery S."/>
            <person name="Jabbari K."/>
            <person name="Zhao M."/>
            <person name="Edger P.P."/>
            <person name="Chelaifa H."/>
            <person name="Tack D."/>
            <person name="Lassalle G."/>
            <person name="Mestiri I."/>
            <person name="Schnel N."/>
            <person name="Le Paslier M.C."/>
            <person name="Fan G."/>
            <person name="Renault V."/>
            <person name="Bayer P.E."/>
            <person name="Golicz A.A."/>
            <person name="Manoli S."/>
            <person name="Lee T.H."/>
            <person name="Thi V.H."/>
            <person name="Chalabi S."/>
            <person name="Hu Q."/>
            <person name="Fan C."/>
            <person name="Tollenaere R."/>
            <person name="Lu Y."/>
            <person name="Battail C."/>
            <person name="Shen J."/>
            <person name="Sidebottom C.H."/>
            <person name="Wang X."/>
            <person name="Canaguier A."/>
            <person name="Chauveau A."/>
            <person name="Berard A."/>
            <person name="Deniot G."/>
            <person name="Guan M."/>
            <person name="Liu Z."/>
            <person name="Sun F."/>
            <person name="Lim Y.P."/>
            <person name="Lyons E."/>
            <person name="Town C.D."/>
            <person name="Bancroft I."/>
            <person name="Wang X."/>
            <person name="Meng J."/>
            <person name="Ma J."/>
            <person name="Pires J.C."/>
            <person name="King G.J."/>
            <person name="Brunel D."/>
            <person name="Delourme R."/>
            <person name="Renard M."/>
            <person name="Aury J.M."/>
            <person name="Adams K.L."/>
            <person name="Batley J."/>
            <person name="Snowdon R.J."/>
            <person name="Tost J."/>
            <person name="Edwards D."/>
            <person name="Zhou Y."/>
            <person name="Hua W."/>
            <person name="Sharpe A.G."/>
            <person name="Paterson A.H."/>
            <person name="Guan C."/>
            <person name="Wincker P."/>
        </authorList>
    </citation>
    <scope>NUCLEOTIDE SEQUENCE [LARGE SCALE GENOMIC DNA]</scope>
</reference>
<organism evidence="1">
    <name type="scientific">Brassica napus</name>
    <name type="common">Rape</name>
    <dbReference type="NCBI Taxonomy" id="3708"/>
    <lineage>
        <taxon>Eukaryota</taxon>
        <taxon>Viridiplantae</taxon>
        <taxon>Streptophyta</taxon>
        <taxon>Embryophyta</taxon>
        <taxon>Tracheophyta</taxon>
        <taxon>Spermatophyta</taxon>
        <taxon>Magnoliopsida</taxon>
        <taxon>eudicotyledons</taxon>
        <taxon>Gunneridae</taxon>
        <taxon>Pentapetalae</taxon>
        <taxon>rosids</taxon>
        <taxon>malvids</taxon>
        <taxon>Brassicales</taxon>
        <taxon>Brassicaceae</taxon>
        <taxon>Brassiceae</taxon>
        <taxon>Brassica</taxon>
    </lineage>
</organism>
<dbReference type="InterPro" id="IPR044160">
    <property type="entry name" value="TGD4-like"/>
</dbReference>
<dbReference type="EMBL" id="LK050586">
    <property type="protein sequence ID" value="CDY72372.1"/>
    <property type="molecule type" value="Genomic_DNA"/>
</dbReference>
<dbReference type="GO" id="GO:0070300">
    <property type="term" value="F:phosphatidic acid binding"/>
    <property type="evidence" value="ECO:0007669"/>
    <property type="project" value="InterPro"/>
</dbReference>
<dbReference type="STRING" id="3708.A0A078K3B1"/>
<feature type="non-terminal residue" evidence="1">
    <location>
        <position position="1"/>
    </location>
</feature>
<dbReference type="PANTHER" id="PTHR34954">
    <property type="entry name" value="EXPRESSED PROTEIN"/>
    <property type="match status" value="1"/>
</dbReference>
<sequence length="76" mass="8560">CPEVAVSLQQQIVGPFSLRAESGIRIDLKNGSNPMTIHNTVFAVEYALQVLASAKAVAWYSPKQREFMIELRFYET</sequence>
<dbReference type="AlphaFoldDB" id="A0A078K3B1"/>
<proteinExistence type="predicted"/>
<accession>A0A078K3B1</accession>
<dbReference type="PaxDb" id="3708-A0A078K3B1"/>
<dbReference type="Gramene" id="CDY72372">
    <property type="protein sequence ID" value="CDY72372"/>
    <property type="gene ID" value="GSBRNA2T00028180001"/>
</dbReference>
<dbReference type="GO" id="GO:1990052">
    <property type="term" value="P:ER to chloroplast lipid transport"/>
    <property type="evidence" value="ECO:0007669"/>
    <property type="project" value="InterPro"/>
</dbReference>
<protein>
    <submittedName>
        <fullName evidence="1">BnaAnng40880D protein</fullName>
    </submittedName>
</protein>
<gene>
    <name evidence="1" type="primary">BnaAnng40880D</name>
    <name evidence="1" type="ORF">GSBRNA2T00028180001</name>
</gene>